<name>C8XT82_9BACT</name>
<organism evidence="2">
    <name type="scientific">uncultured bacterium RM57</name>
    <dbReference type="NCBI Taxonomy" id="561246"/>
    <lineage>
        <taxon>Bacteria</taxon>
        <taxon>environmental samples</taxon>
    </lineage>
</organism>
<dbReference type="SUPFAM" id="SSF109854">
    <property type="entry name" value="DinB/YfiT-like putative metalloenzymes"/>
    <property type="match status" value="1"/>
</dbReference>
<dbReference type="AlphaFoldDB" id="C8XT82"/>
<dbReference type="Gene3D" id="1.20.120.450">
    <property type="entry name" value="dinb family like domain"/>
    <property type="match status" value="1"/>
</dbReference>
<feature type="domain" description="DinB-like" evidence="1">
    <location>
        <begin position="24"/>
        <end position="154"/>
    </location>
</feature>
<dbReference type="InterPro" id="IPR034660">
    <property type="entry name" value="DinB/YfiT-like"/>
</dbReference>
<accession>C8XT82</accession>
<dbReference type="EMBL" id="FJ151552">
    <property type="protein sequence ID" value="ACI04475.1"/>
    <property type="molecule type" value="Genomic_DNA"/>
</dbReference>
<evidence type="ECO:0000259" key="1">
    <source>
        <dbReference type="Pfam" id="PF12867"/>
    </source>
</evidence>
<dbReference type="Pfam" id="PF12867">
    <property type="entry name" value="DinB_2"/>
    <property type="match status" value="1"/>
</dbReference>
<reference evidence="2" key="1">
    <citation type="journal article" date="2009" name="ACS Chem. Biol.">
        <title>Natural products from environmental DNA hosted in Ralstonia metallidurans.</title>
        <authorList>
            <person name="Craig J.W."/>
            <person name="Chang F.Y."/>
            <person name="Brady S.F."/>
        </authorList>
    </citation>
    <scope>NUCLEOTIDE SEQUENCE</scope>
</reference>
<protein>
    <recommendedName>
        <fullName evidence="1">DinB-like domain-containing protein</fullName>
    </recommendedName>
</protein>
<evidence type="ECO:0000313" key="2">
    <source>
        <dbReference type="EMBL" id="ACI04475.1"/>
    </source>
</evidence>
<sequence>MDTEPWMRGTHGELDVLRRAVIHALELAGEDVEKWCGGLSNEEMFARPLGLAPVAFHLRHIARSLDRLLTYAEDRALDQGQLAALRTEIEEGPSPSEVLSEFRAGVTRAKERVRAFAPEHYADARGIGRKRLPTTVGGVLVHCAEHTARHVGQAVTTVKVVRGTVDSLRK</sequence>
<proteinExistence type="predicted"/>
<dbReference type="InterPro" id="IPR024775">
    <property type="entry name" value="DinB-like"/>
</dbReference>